<keyword evidence="3 7" id="KW-0444">Lipid biosynthesis</keyword>
<keyword evidence="6 7" id="KW-0012">Acyltransferase</keyword>
<keyword evidence="4 7" id="KW-0808">Transferase</keyword>
<dbReference type="Pfam" id="PF01553">
    <property type="entry name" value="Acyltransferase"/>
    <property type="match status" value="1"/>
</dbReference>
<dbReference type="RefSeq" id="WP_071614164.1">
    <property type="nucleotide sequence ID" value="NZ_CP015756.1"/>
</dbReference>
<keyword evidence="10" id="KW-1185">Reference proteome</keyword>
<dbReference type="PANTHER" id="PTHR10434">
    <property type="entry name" value="1-ACYL-SN-GLYCEROL-3-PHOSPHATE ACYLTRANSFERASE"/>
    <property type="match status" value="1"/>
</dbReference>
<evidence type="ECO:0000313" key="9">
    <source>
        <dbReference type="EMBL" id="APC41872.1"/>
    </source>
</evidence>
<comment type="similarity">
    <text evidence="2 7">Belongs to the 1-acyl-sn-glycerol-3-phosphate acyltransferase family.</text>
</comment>
<dbReference type="GO" id="GO:0006654">
    <property type="term" value="P:phosphatidic acid biosynthetic process"/>
    <property type="evidence" value="ECO:0007669"/>
    <property type="project" value="TreeGrafter"/>
</dbReference>
<evidence type="ECO:0000313" key="10">
    <source>
        <dbReference type="Proteomes" id="UP000182569"/>
    </source>
</evidence>
<comment type="pathway">
    <text evidence="1">Lipid metabolism.</text>
</comment>
<dbReference type="GO" id="GO:0003841">
    <property type="term" value="F:1-acylglycerol-3-phosphate O-acyltransferase activity"/>
    <property type="evidence" value="ECO:0007669"/>
    <property type="project" value="UniProtKB-UniRule"/>
</dbReference>
<name>A0A1J0GLQ0_9CLOT</name>
<dbReference type="SMART" id="SM00563">
    <property type="entry name" value="PlsC"/>
    <property type="match status" value="1"/>
</dbReference>
<dbReference type="GO" id="GO:0016020">
    <property type="term" value="C:membrane"/>
    <property type="evidence" value="ECO:0007669"/>
    <property type="project" value="InterPro"/>
</dbReference>
<keyword evidence="5 7" id="KW-0443">Lipid metabolism</keyword>
<evidence type="ECO:0000256" key="3">
    <source>
        <dbReference type="ARBA" id="ARBA00022516"/>
    </source>
</evidence>
<dbReference type="InterPro" id="IPR002123">
    <property type="entry name" value="Plipid/glycerol_acylTrfase"/>
</dbReference>
<evidence type="ECO:0000256" key="6">
    <source>
        <dbReference type="ARBA" id="ARBA00023315"/>
    </source>
</evidence>
<evidence type="ECO:0000256" key="1">
    <source>
        <dbReference type="ARBA" id="ARBA00005189"/>
    </source>
</evidence>
<comment type="domain">
    <text evidence="7">The HXXXXD motif is essential for acyltransferase activity and may constitute the binding site for the phosphate moiety of the glycerol-3-phosphate.</text>
</comment>
<comment type="catalytic activity">
    <reaction evidence="7">
        <text>a 1-acyl-sn-glycero-3-phosphate + an acyl-CoA = a 1,2-diacyl-sn-glycero-3-phosphate + CoA</text>
        <dbReference type="Rhea" id="RHEA:19709"/>
        <dbReference type="ChEBI" id="CHEBI:57287"/>
        <dbReference type="ChEBI" id="CHEBI:57970"/>
        <dbReference type="ChEBI" id="CHEBI:58342"/>
        <dbReference type="ChEBI" id="CHEBI:58608"/>
        <dbReference type="EC" id="2.3.1.51"/>
    </reaction>
</comment>
<dbReference type="PANTHER" id="PTHR10434:SF64">
    <property type="entry name" value="1-ACYL-SN-GLYCEROL-3-PHOSPHATE ACYLTRANSFERASE-RELATED"/>
    <property type="match status" value="1"/>
</dbReference>
<dbReference type="AlphaFoldDB" id="A0A1J0GLQ0"/>
<dbReference type="Proteomes" id="UP000182569">
    <property type="component" value="Chromosome"/>
</dbReference>
<organism evidence="9 10">
    <name type="scientific">Clostridium estertheticum subsp. estertheticum</name>
    <dbReference type="NCBI Taxonomy" id="1552"/>
    <lineage>
        <taxon>Bacteria</taxon>
        <taxon>Bacillati</taxon>
        <taxon>Bacillota</taxon>
        <taxon>Clostridia</taxon>
        <taxon>Eubacteriales</taxon>
        <taxon>Clostridiaceae</taxon>
        <taxon>Clostridium</taxon>
    </lineage>
</organism>
<gene>
    <name evidence="9" type="ORF">A7L45_18265</name>
</gene>
<dbReference type="EC" id="2.3.1.51" evidence="7"/>
<sequence length="244" mass="27900">MRTIYFYMLFIINLIWISMKKPKLNRIKRQKSIKEAEVYLFKVATNWAKFILKAANLNLTVSGRENIPKEACLFVGNHQSDLDIPVILSNMNNITGAVAKKSMIKIPIMSYWMKQIHCVFMDRENPRQALKDIAEGVEYLKNGYSMLIFPEGTRSRSNTMGEFKKGSMRLAIKAGVPIVPITLYDTYTALEGNNGKIKRANAKLIFGKPIYLDDMSKEEKANISDVIQNIIQNNLNKENEKKIG</sequence>
<dbReference type="KEGG" id="ceu:A7L45_18265"/>
<reference evidence="10" key="1">
    <citation type="journal article" date="2016" name="Front. Microbiol.">
        <title>Complete Genome Sequence of Clostridium estertheticum DSM 8809, a Microbe Identified in Spoiled Vacuum Packed Beef.</title>
        <authorList>
            <person name="Yu Z."/>
            <person name="Gunn L."/>
            <person name="Brennan E."/>
            <person name="Reid R."/>
            <person name="Wall P.G."/>
            <person name="Gaora O.P."/>
            <person name="Hurley D."/>
            <person name="Bolton D."/>
            <person name="Fanning S."/>
        </authorList>
    </citation>
    <scope>NUCLEOTIDE SEQUENCE [LARGE SCALE GENOMIC DNA]</scope>
    <source>
        <strain evidence="10">DSM 8809</strain>
    </source>
</reference>
<evidence type="ECO:0000256" key="4">
    <source>
        <dbReference type="ARBA" id="ARBA00022679"/>
    </source>
</evidence>
<keyword evidence="7" id="KW-0594">Phospholipid biosynthesis</keyword>
<dbReference type="OrthoDB" id="9803035at2"/>
<evidence type="ECO:0000256" key="5">
    <source>
        <dbReference type="ARBA" id="ARBA00023098"/>
    </source>
</evidence>
<keyword evidence="7" id="KW-1208">Phospholipid metabolism</keyword>
<protein>
    <recommendedName>
        <fullName evidence="7">1-acyl-sn-glycerol-3-phosphate acyltransferase</fullName>
        <ecNumber evidence="7">2.3.1.51</ecNumber>
    </recommendedName>
</protein>
<dbReference type="NCBIfam" id="TIGR00530">
    <property type="entry name" value="AGP_acyltrn"/>
    <property type="match status" value="1"/>
</dbReference>
<feature type="domain" description="Phospholipid/glycerol acyltransferase" evidence="8">
    <location>
        <begin position="72"/>
        <end position="186"/>
    </location>
</feature>
<proteinExistence type="inferred from homology"/>
<evidence type="ECO:0000256" key="7">
    <source>
        <dbReference type="RuleBase" id="RU361267"/>
    </source>
</evidence>
<dbReference type="EMBL" id="CP015756">
    <property type="protein sequence ID" value="APC41872.1"/>
    <property type="molecule type" value="Genomic_DNA"/>
</dbReference>
<dbReference type="SUPFAM" id="SSF69593">
    <property type="entry name" value="Glycerol-3-phosphate (1)-acyltransferase"/>
    <property type="match status" value="1"/>
</dbReference>
<evidence type="ECO:0000256" key="2">
    <source>
        <dbReference type="ARBA" id="ARBA00008655"/>
    </source>
</evidence>
<dbReference type="InterPro" id="IPR004552">
    <property type="entry name" value="AGP_acyltrans"/>
</dbReference>
<dbReference type="STRING" id="1552.A7L45_18265"/>
<evidence type="ECO:0000259" key="8">
    <source>
        <dbReference type="SMART" id="SM00563"/>
    </source>
</evidence>
<dbReference type="CDD" id="cd07989">
    <property type="entry name" value="LPLAT_AGPAT-like"/>
    <property type="match status" value="1"/>
</dbReference>
<accession>A0A1J0GLQ0</accession>